<proteinExistence type="predicted"/>
<dbReference type="AlphaFoldDB" id="A0A6C0H2F3"/>
<protein>
    <submittedName>
        <fullName evidence="2">Uncharacterized protein</fullName>
    </submittedName>
</protein>
<feature type="region of interest" description="Disordered" evidence="1">
    <location>
        <begin position="1"/>
        <end position="20"/>
    </location>
</feature>
<evidence type="ECO:0000313" key="2">
    <source>
        <dbReference type="EMBL" id="QHT74724.1"/>
    </source>
</evidence>
<reference evidence="2" key="1">
    <citation type="journal article" date="2020" name="Nature">
        <title>Giant virus diversity and host interactions through global metagenomics.</title>
        <authorList>
            <person name="Schulz F."/>
            <person name="Roux S."/>
            <person name="Paez-Espino D."/>
            <person name="Jungbluth S."/>
            <person name="Walsh D.A."/>
            <person name="Denef V.J."/>
            <person name="McMahon K.D."/>
            <person name="Konstantinidis K.T."/>
            <person name="Eloe-Fadrosh E.A."/>
            <person name="Kyrpides N.C."/>
            <person name="Woyke T."/>
        </authorList>
    </citation>
    <scope>NUCLEOTIDE SEQUENCE</scope>
    <source>
        <strain evidence="2">GVMAG-M-3300023179-62</strain>
    </source>
</reference>
<organism evidence="2">
    <name type="scientific">viral metagenome</name>
    <dbReference type="NCBI Taxonomy" id="1070528"/>
    <lineage>
        <taxon>unclassified sequences</taxon>
        <taxon>metagenomes</taxon>
        <taxon>organismal metagenomes</taxon>
    </lineage>
</organism>
<dbReference type="EMBL" id="MN739858">
    <property type="protein sequence ID" value="QHT74724.1"/>
    <property type="molecule type" value="Genomic_DNA"/>
</dbReference>
<evidence type="ECO:0000256" key="1">
    <source>
        <dbReference type="SAM" id="MobiDB-lite"/>
    </source>
</evidence>
<sequence>MTTEKTEAIISKPNQDPVPIVEEKTDTNEDMFQFYLRAQDAQYRKPKSI</sequence>
<name>A0A6C0H2F3_9ZZZZ</name>
<accession>A0A6C0H2F3</accession>